<dbReference type="OrthoDB" id="1946at2759"/>
<dbReference type="Gene3D" id="3.40.630.30">
    <property type="match status" value="1"/>
</dbReference>
<sequence>MNLRVLLILVCMLARSRIDSLIVKVNKDAISIGRQNWESCRRPDDVPFTSFDFIYALEDTGCACSNSGWNPMHLSLHADDNANSPPLGILPLYAKDHSHGEFIFDNEWAEAALDNGISYFPKLLSHIPFTPVTTRKLLLSPTAGVKEEEAQSHVLAFLRDLAREDNYGSVHLLFTDEGESEGLGGGEFHLRKSLQWHFKNEVGGEGGGGRKYTNFDHYLANFKSKRRISIRSERRKVRENYGIRIDSIEGKLIREIPGIAAVMFRLYEHTVDKMTPLGRLYLNKRFFDALIDSAFCDNVVLIVARKEGNCDSSTIRAEDIIAGTFNVIGNKGEFFGRYWGSFLDDVPFLHFDVCYYSAIEYVIEKGLEKMEPGAGGGEFKFIRGFNPASVSSSHFIVHPELRKTVSEIIAGEAEGISAVQESAKSALKKR</sequence>
<dbReference type="Proteomes" id="UP001165082">
    <property type="component" value="Unassembled WGS sequence"/>
</dbReference>
<evidence type="ECO:0000256" key="1">
    <source>
        <dbReference type="SAM" id="SignalP"/>
    </source>
</evidence>
<keyword evidence="1" id="KW-0732">Signal</keyword>
<dbReference type="PANTHER" id="PTHR47017">
    <property type="entry name" value="ACYL-COA"/>
    <property type="match status" value="1"/>
</dbReference>
<feature type="chain" id="PRO_5040856861" evidence="1">
    <location>
        <begin position="19"/>
        <end position="430"/>
    </location>
</feature>
<accession>A0A9W6ZH47</accession>
<feature type="signal peptide" evidence="1">
    <location>
        <begin position="1"/>
        <end position="18"/>
    </location>
</feature>
<gene>
    <name evidence="2" type="ORF">TrRE_jg8168</name>
</gene>
<comment type="caution">
    <text evidence="2">The sequence shown here is derived from an EMBL/GenBank/DDBJ whole genome shotgun (WGS) entry which is preliminary data.</text>
</comment>
<dbReference type="PANTHER" id="PTHR47017:SF1">
    <property type="entry name" value="ACYL-COA"/>
    <property type="match status" value="1"/>
</dbReference>
<dbReference type="EMBL" id="BRXZ01002094">
    <property type="protein sequence ID" value="GMH54344.1"/>
    <property type="molecule type" value="Genomic_DNA"/>
</dbReference>
<name>A0A9W6ZH47_9STRA</name>
<dbReference type="Pfam" id="PF04339">
    <property type="entry name" value="FemAB_like"/>
    <property type="match status" value="1"/>
</dbReference>
<dbReference type="SUPFAM" id="SSF55729">
    <property type="entry name" value="Acyl-CoA N-acyltransferases (Nat)"/>
    <property type="match status" value="1"/>
</dbReference>
<proteinExistence type="predicted"/>
<evidence type="ECO:0000313" key="2">
    <source>
        <dbReference type="EMBL" id="GMH54344.1"/>
    </source>
</evidence>
<organism evidence="2 3">
    <name type="scientific">Triparma retinervis</name>
    <dbReference type="NCBI Taxonomy" id="2557542"/>
    <lineage>
        <taxon>Eukaryota</taxon>
        <taxon>Sar</taxon>
        <taxon>Stramenopiles</taxon>
        <taxon>Ochrophyta</taxon>
        <taxon>Bolidophyceae</taxon>
        <taxon>Parmales</taxon>
        <taxon>Triparmaceae</taxon>
        <taxon>Triparma</taxon>
    </lineage>
</organism>
<reference evidence="2" key="1">
    <citation type="submission" date="2022-07" db="EMBL/GenBank/DDBJ databases">
        <title>Genome analysis of Parmales, a sister group of diatoms, reveals the evolutionary specialization of diatoms from phago-mixotrophs to photoautotrophs.</title>
        <authorList>
            <person name="Ban H."/>
            <person name="Sato S."/>
            <person name="Yoshikawa S."/>
            <person name="Kazumasa Y."/>
            <person name="Nakamura Y."/>
            <person name="Ichinomiya M."/>
            <person name="Saitoh K."/>
            <person name="Sato N."/>
            <person name="Blanc-Mathieu R."/>
            <person name="Endo H."/>
            <person name="Kuwata A."/>
            <person name="Ogata H."/>
        </authorList>
    </citation>
    <scope>NUCLEOTIDE SEQUENCE</scope>
</reference>
<evidence type="ECO:0000313" key="3">
    <source>
        <dbReference type="Proteomes" id="UP001165082"/>
    </source>
</evidence>
<dbReference type="AlphaFoldDB" id="A0A9W6ZH47"/>
<dbReference type="InterPro" id="IPR016181">
    <property type="entry name" value="Acyl_CoA_acyltransferase"/>
</dbReference>
<dbReference type="InterPro" id="IPR007434">
    <property type="entry name" value="FemAB-like"/>
</dbReference>
<keyword evidence="3" id="KW-1185">Reference proteome</keyword>
<protein>
    <submittedName>
        <fullName evidence="2">Uncharacterized protein</fullName>
    </submittedName>
</protein>